<gene>
    <name evidence="3" type="ORF">BDK89_2201</name>
</gene>
<dbReference type="AlphaFoldDB" id="A0A4R7I178"/>
<dbReference type="SUPFAM" id="SSF51735">
    <property type="entry name" value="NAD(P)-binding Rossmann-fold domains"/>
    <property type="match status" value="1"/>
</dbReference>
<protein>
    <submittedName>
        <fullName evidence="3">Saccharopine dehydrogenase-like NADP-dependent oxidoreductase</fullName>
    </submittedName>
</protein>
<accession>A0A4R7I178</accession>
<dbReference type="RefSeq" id="WP_133868969.1">
    <property type="nucleotide sequence ID" value="NZ_SOAU01000001.1"/>
</dbReference>
<dbReference type="PANTHER" id="PTHR43796">
    <property type="entry name" value="CARBOXYNORSPERMIDINE SYNTHASE"/>
    <property type="match status" value="1"/>
</dbReference>
<dbReference type="InterPro" id="IPR032095">
    <property type="entry name" value="Sacchrp_dh-like_C"/>
</dbReference>
<evidence type="ECO:0000259" key="2">
    <source>
        <dbReference type="Pfam" id="PF16653"/>
    </source>
</evidence>
<name>A0A4R7I178_9ACTN</name>
<dbReference type="Proteomes" id="UP000294558">
    <property type="component" value="Unassembled WGS sequence"/>
</dbReference>
<feature type="domain" description="Saccharopine dehydrogenase NADP binding" evidence="1">
    <location>
        <begin position="3"/>
        <end position="143"/>
    </location>
</feature>
<proteinExistence type="predicted"/>
<evidence type="ECO:0000313" key="3">
    <source>
        <dbReference type="EMBL" id="TDT16609.1"/>
    </source>
</evidence>
<dbReference type="Pfam" id="PF16653">
    <property type="entry name" value="Sacchrp_dh_C"/>
    <property type="match status" value="1"/>
</dbReference>
<dbReference type="OrthoDB" id="9769367at2"/>
<dbReference type="Gene3D" id="3.40.50.720">
    <property type="entry name" value="NAD(P)-binding Rossmann-like Domain"/>
    <property type="match status" value="1"/>
</dbReference>
<sequence length="418" mass="45803">MRVLVVGSGGVGSAFVAIASHRAAYEHITVADIDIGKAEAAVETAVDVDDGRVKAAFVDASDEDSVADLARRCRADVILNACDPRFNPPIFQGAFAAGCHYVDMAMHMSEPHPSDPYNKTGRRLGDAQFAQHPVWKNRGLMALVGMGVEPGFSDVAARYAADHLFSRIDEIGVRDGADLVVDGYDFAPTFSIWTTIEECLNPPVVYERDRGWFTTEPFSEPEVFTFPEGIGPLQCVNVEHEEVILIPRWIDVQRVTFKYGLGEDFINVLKTLKKLDLVSTEPVEVRGVKVSPRDVVAAALPDPAELGERMHGRTCAGTWVKGLDNDGAEREIYLYHVVDNAWSMKEFGHQAVVWQTAVMPAVAIELMATGVWNAIGVVGPEALPPDPFLDLLDQHGVEWEWTEYRDRAPAPESDSGAA</sequence>
<reference evidence="3 4" key="1">
    <citation type="submission" date="2019-03" db="EMBL/GenBank/DDBJ databases">
        <title>Sequencing the genomes of 1000 actinobacteria strains.</title>
        <authorList>
            <person name="Klenk H.-P."/>
        </authorList>
    </citation>
    <scope>NUCLEOTIDE SEQUENCE [LARGE SCALE GENOMIC DNA]</scope>
    <source>
        <strain evidence="3 4">DSM 18936</strain>
    </source>
</reference>
<comment type="caution">
    <text evidence="3">The sequence shown here is derived from an EMBL/GenBank/DDBJ whole genome shotgun (WGS) entry which is preliminary data.</text>
</comment>
<dbReference type="InterPro" id="IPR036291">
    <property type="entry name" value="NAD(P)-bd_dom_sf"/>
</dbReference>
<dbReference type="EMBL" id="SOAU01000001">
    <property type="protein sequence ID" value="TDT16609.1"/>
    <property type="molecule type" value="Genomic_DNA"/>
</dbReference>
<dbReference type="PANTHER" id="PTHR43796:SF2">
    <property type="entry name" value="CARBOXYNORSPERMIDINE SYNTHASE"/>
    <property type="match status" value="1"/>
</dbReference>
<feature type="domain" description="Saccharopine dehydrogenase-like C-terminal" evidence="2">
    <location>
        <begin position="147"/>
        <end position="397"/>
    </location>
</feature>
<organism evidence="3 4">
    <name type="scientific">Ilumatobacter fluminis</name>
    <dbReference type="NCBI Taxonomy" id="467091"/>
    <lineage>
        <taxon>Bacteria</taxon>
        <taxon>Bacillati</taxon>
        <taxon>Actinomycetota</taxon>
        <taxon>Acidimicrobiia</taxon>
        <taxon>Acidimicrobiales</taxon>
        <taxon>Ilumatobacteraceae</taxon>
        <taxon>Ilumatobacter</taxon>
    </lineage>
</organism>
<dbReference type="Pfam" id="PF03435">
    <property type="entry name" value="Sacchrp_dh_NADP"/>
    <property type="match status" value="1"/>
</dbReference>
<dbReference type="Gene3D" id="3.30.360.10">
    <property type="entry name" value="Dihydrodipicolinate Reductase, domain 2"/>
    <property type="match status" value="1"/>
</dbReference>
<evidence type="ECO:0000313" key="4">
    <source>
        <dbReference type="Proteomes" id="UP000294558"/>
    </source>
</evidence>
<evidence type="ECO:0000259" key="1">
    <source>
        <dbReference type="Pfam" id="PF03435"/>
    </source>
</evidence>
<keyword evidence="4" id="KW-1185">Reference proteome</keyword>
<dbReference type="InterPro" id="IPR005097">
    <property type="entry name" value="Sacchrp_dh_NADP-bd"/>
</dbReference>